<gene>
    <name evidence="1" type="ORF">RchiOBHm_Chr5g0047461</name>
</gene>
<dbReference type="EMBL" id="PDCK01000043">
    <property type="protein sequence ID" value="PRQ32537.1"/>
    <property type="molecule type" value="Genomic_DNA"/>
</dbReference>
<sequence>MPLELSSALSIEREPVDDPEIRAEVLEAIYMITLQVKNDASTNGFRFCYWPC</sequence>
<comment type="caution">
    <text evidence="1">The sequence shown here is derived from an EMBL/GenBank/DDBJ whole genome shotgun (WGS) entry which is preliminary data.</text>
</comment>
<dbReference type="Proteomes" id="UP000238479">
    <property type="component" value="Chromosome 5"/>
</dbReference>
<dbReference type="Gramene" id="PRQ32537">
    <property type="protein sequence ID" value="PRQ32537"/>
    <property type="gene ID" value="RchiOBHm_Chr5g0047461"/>
</dbReference>
<protein>
    <submittedName>
        <fullName evidence="1">Uncharacterized protein</fullName>
    </submittedName>
</protein>
<keyword evidence="2" id="KW-1185">Reference proteome</keyword>
<name>A0A2P6QEF4_ROSCH</name>
<organism evidence="1 2">
    <name type="scientific">Rosa chinensis</name>
    <name type="common">China rose</name>
    <dbReference type="NCBI Taxonomy" id="74649"/>
    <lineage>
        <taxon>Eukaryota</taxon>
        <taxon>Viridiplantae</taxon>
        <taxon>Streptophyta</taxon>
        <taxon>Embryophyta</taxon>
        <taxon>Tracheophyta</taxon>
        <taxon>Spermatophyta</taxon>
        <taxon>Magnoliopsida</taxon>
        <taxon>eudicotyledons</taxon>
        <taxon>Gunneridae</taxon>
        <taxon>Pentapetalae</taxon>
        <taxon>rosids</taxon>
        <taxon>fabids</taxon>
        <taxon>Rosales</taxon>
        <taxon>Rosaceae</taxon>
        <taxon>Rosoideae</taxon>
        <taxon>Rosoideae incertae sedis</taxon>
        <taxon>Rosa</taxon>
    </lineage>
</organism>
<evidence type="ECO:0000313" key="1">
    <source>
        <dbReference type="EMBL" id="PRQ32537.1"/>
    </source>
</evidence>
<evidence type="ECO:0000313" key="2">
    <source>
        <dbReference type="Proteomes" id="UP000238479"/>
    </source>
</evidence>
<proteinExistence type="predicted"/>
<dbReference type="AlphaFoldDB" id="A0A2P6QEF4"/>
<reference evidence="1 2" key="1">
    <citation type="journal article" date="2018" name="Nat. Genet.">
        <title>The Rosa genome provides new insights in the design of modern roses.</title>
        <authorList>
            <person name="Bendahmane M."/>
        </authorList>
    </citation>
    <scope>NUCLEOTIDE SEQUENCE [LARGE SCALE GENOMIC DNA]</scope>
    <source>
        <strain evidence="2">cv. Old Blush</strain>
    </source>
</reference>
<dbReference type="STRING" id="74649.A0A2P6QEF4"/>
<accession>A0A2P6QEF4</accession>